<dbReference type="Pfam" id="PF00385">
    <property type="entry name" value="Chromo"/>
    <property type="match status" value="1"/>
</dbReference>
<reference evidence="2 3" key="1">
    <citation type="journal article" date="2022" name="G3 (Bethesda)">
        <title>Whole-genome sequence and methylome profiling of the almond [Prunus dulcis (Mill.) D.A. Webb] cultivar 'Nonpareil'.</title>
        <authorList>
            <person name="D'Amico-Willman K.M."/>
            <person name="Ouma W.Z."/>
            <person name="Meulia T."/>
            <person name="Sideli G.M."/>
            <person name="Gradziel T.M."/>
            <person name="Fresnedo-Ramirez J."/>
        </authorList>
    </citation>
    <scope>NUCLEOTIDE SEQUENCE [LARGE SCALE GENOMIC DNA]</scope>
    <source>
        <strain evidence="2">Clone GOH B32 T37-40</strain>
    </source>
</reference>
<feature type="domain" description="Chromo" evidence="1">
    <location>
        <begin position="143"/>
        <end position="201"/>
    </location>
</feature>
<sequence>MADLTALRDEVNDVNGDWALFKETVLNKTRTPKEPKVLDTFKPKSFNKKREAKELDTFLWNIERYFKYLKMDDDESKITTTTLFLTFSLTMLSCGDTVDLWRSTKTHLVFQVSNLKPYHVDPEEPSQGESQRASPLIVTSFEREVECIMAKHEVRSKGVLRYFEYFVKWKGLPESEGNWEKEESLWQYKDYIKAFERERTT</sequence>
<evidence type="ECO:0000259" key="1">
    <source>
        <dbReference type="PROSITE" id="PS50013"/>
    </source>
</evidence>
<dbReference type="InterPro" id="IPR023780">
    <property type="entry name" value="Chromo_domain"/>
</dbReference>
<dbReference type="EMBL" id="JAJFAZ020000004">
    <property type="protein sequence ID" value="KAI5334983.1"/>
    <property type="molecule type" value="Genomic_DNA"/>
</dbReference>
<protein>
    <recommendedName>
        <fullName evidence="1">Chromo domain-containing protein</fullName>
    </recommendedName>
</protein>
<keyword evidence="3" id="KW-1185">Reference proteome</keyword>
<organism evidence="2 3">
    <name type="scientific">Prunus dulcis</name>
    <name type="common">Almond</name>
    <name type="synonym">Amygdalus dulcis</name>
    <dbReference type="NCBI Taxonomy" id="3755"/>
    <lineage>
        <taxon>Eukaryota</taxon>
        <taxon>Viridiplantae</taxon>
        <taxon>Streptophyta</taxon>
        <taxon>Embryophyta</taxon>
        <taxon>Tracheophyta</taxon>
        <taxon>Spermatophyta</taxon>
        <taxon>Magnoliopsida</taxon>
        <taxon>eudicotyledons</taxon>
        <taxon>Gunneridae</taxon>
        <taxon>Pentapetalae</taxon>
        <taxon>rosids</taxon>
        <taxon>fabids</taxon>
        <taxon>Rosales</taxon>
        <taxon>Rosaceae</taxon>
        <taxon>Amygdaloideae</taxon>
        <taxon>Amygdaleae</taxon>
        <taxon>Prunus</taxon>
    </lineage>
</organism>
<dbReference type="InterPro" id="IPR000953">
    <property type="entry name" value="Chromo/chromo_shadow_dom"/>
</dbReference>
<dbReference type="AlphaFoldDB" id="A0AAD4W177"/>
<evidence type="ECO:0000313" key="2">
    <source>
        <dbReference type="EMBL" id="KAI5334983.1"/>
    </source>
</evidence>
<dbReference type="InterPro" id="IPR016197">
    <property type="entry name" value="Chromo-like_dom_sf"/>
</dbReference>
<evidence type="ECO:0000313" key="3">
    <source>
        <dbReference type="Proteomes" id="UP001054821"/>
    </source>
</evidence>
<dbReference type="CDD" id="cd00024">
    <property type="entry name" value="CD_CSD"/>
    <property type="match status" value="1"/>
</dbReference>
<dbReference type="Proteomes" id="UP001054821">
    <property type="component" value="Chromosome 4"/>
</dbReference>
<name>A0AAD4W177_PRUDU</name>
<gene>
    <name evidence="2" type="ORF">L3X38_025116</name>
</gene>
<dbReference type="SUPFAM" id="SSF54160">
    <property type="entry name" value="Chromo domain-like"/>
    <property type="match status" value="1"/>
</dbReference>
<comment type="caution">
    <text evidence="2">The sequence shown here is derived from an EMBL/GenBank/DDBJ whole genome shotgun (WGS) entry which is preliminary data.</text>
</comment>
<dbReference type="Gene3D" id="2.40.50.40">
    <property type="match status" value="1"/>
</dbReference>
<dbReference type="PROSITE" id="PS50013">
    <property type="entry name" value="CHROMO_2"/>
    <property type="match status" value="1"/>
</dbReference>
<accession>A0AAD4W177</accession>
<proteinExistence type="predicted"/>